<feature type="domain" description="2EXR" evidence="1">
    <location>
        <begin position="5"/>
        <end position="97"/>
    </location>
</feature>
<reference evidence="2 3" key="1">
    <citation type="journal article" date="2020" name="Phytopathology">
        <title>Genome Sequence Resources of Colletotrichum truncatum, C. plurivorum, C. musicola, and C. sojae: Four Species Pathogenic to Soybean (Glycine max).</title>
        <authorList>
            <person name="Rogerio F."/>
            <person name="Boufleur T.R."/>
            <person name="Ciampi-Guillardi M."/>
            <person name="Sukno S.A."/>
            <person name="Thon M.R."/>
            <person name="Massola Junior N.S."/>
            <person name="Baroncelli R."/>
        </authorList>
    </citation>
    <scope>NUCLEOTIDE SEQUENCE [LARGE SCALE GENOMIC DNA]</scope>
    <source>
        <strain evidence="2 3">LFN0009</strain>
    </source>
</reference>
<organism evidence="2 3">
    <name type="scientific">Colletotrichum sojae</name>
    <dbReference type="NCBI Taxonomy" id="2175907"/>
    <lineage>
        <taxon>Eukaryota</taxon>
        <taxon>Fungi</taxon>
        <taxon>Dikarya</taxon>
        <taxon>Ascomycota</taxon>
        <taxon>Pezizomycotina</taxon>
        <taxon>Sordariomycetes</taxon>
        <taxon>Hypocreomycetidae</taxon>
        <taxon>Glomerellales</taxon>
        <taxon>Glomerellaceae</taxon>
        <taxon>Colletotrichum</taxon>
        <taxon>Colletotrichum orchidearum species complex</taxon>
    </lineage>
</organism>
<dbReference type="InterPro" id="IPR045518">
    <property type="entry name" value="2EXR"/>
</dbReference>
<name>A0A8H6J5R8_9PEZI</name>
<gene>
    <name evidence="2" type="ORF">CSOJ01_08793</name>
</gene>
<accession>A0A8H6J5R8</accession>
<proteinExistence type="predicted"/>
<dbReference type="Proteomes" id="UP000652219">
    <property type="component" value="Unassembled WGS sequence"/>
</dbReference>
<evidence type="ECO:0000259" key="1">
    <source>
        <dbReference type="Pfam" id="PF20150"/>
    </source>
</evidence>
<dbReference type="EMBL" id="WIGN01000157">
    <property type="protein sequence ID" value="KAF6806511.1"/>
    <property type="molecule type" value="Genomic_DNA"/>
</dbReference>
<evidence type="ECO:0000313" key="3">
    <source>
        <dbReference type="Proteomes" id="UP000652219"/>
    </source>
</evidence>
<dbReference type="AlphaFoldDB" id="A0A8H6J5R8"/>
<evidence type="ECO:0000313" key="2">
    <source>
        <dbReference type="EMBL" id="KAF6806511.1"/>
    </source>
</evidence>
<protein>
    <recommendedName>
        <fullName evidence="1">2EXR domain-containing protein</fullName>
    </recommendedName>
</protein>
<keyword evidence="3" id="KW-1185">Reference proteome</keyword>
<dbReference type="Pfam" id="PF20150">
    <property type="entry name" value="2EXR"/>
    <property type="match status" value="1"/>
</dbReference>
<comment type="caution">
    <text evidence="2">The sequence shown here is derived from an EMBL/GenBank/DDBJ whole genome shotgun (WGS) entry which is preliminary data.</text>
</comment>
<sequence length="314" mass="36162">MPTTFHGFPKLPPELRLKIWELAARPSQPGAHFFSFTHRDEVPDGNEATVHDIDIWGANVFAAPIFATDCSLLKDNPSTYLRDAGLWAASRESRFVMETRFETRSWRKRIEAFFVEDISNTSSDSSEPCFGLFRQDQKVWRLATYPRRDLFCFRGLPHSRLGSVYYLISLPCFVSRYDTPPDIRNVAFEFEGTWPFDPEATDAKKLHNNCDQRGFFLQALRSLLWKPDRYNARLFLIDYGLRLKPGVGPRQTFYGEGCKFVDHGKDDVDWKRTVDRSAWDFLISVDILATQGFGWNYGGVTPSTLVSILACERD</sequence>